<dbReference type="EMBL" id="DRMH01000097">
    <property type="protein sequence ID" value="HFC98248.1"/>
    <property type="molecule type" value="Genomic_DNA"/>
</dbReference>
<sequence>MNACGNQGCMPWRVKPCGQASEPGGMTQRSCVYFGARYVLGPVREAVHLVHGPVGCTYYGAMVRGEARDLCGTALTEREIVFGGLDRLRKALREVWSLYPRARGAFLYATCSSGLIGEDLAGLARQAEREFGRRVVAINCPGFAGKSQAEGHALAYQALLDLVRPLPRYRYPTVNLVGEYNVAGEAREIRRLLEKLGVRVHTVLTGDTSWSEIETLARAHLNLLFCGSTARRFVSELRQRLGIPYLKVSFYGLSATGASLRRIGEVLGLSSTRVEALIREEEAGVLARIRPWLRIFDQRRALVVLGAGRLGPLSRMLRELGFEVLGVASVFGSPEDHREAAPFSDFLTDDPGDDEFERALAVLRPDLVITNAREQWRAVKLGFPTLSFPQERRRGPYAGYQGFTNFVLSLARVLSAPVWGLLGL</sequence>
<dbReference type="InterPro" id="IPR000510">
    <property type="entry name" value="Nase/OxRdtase_comp1"/>
</dbReference>
<keyword evidence="2 3" id="KW-0535">Nitrogen fixation</keyword>
<comment type="caution">
    <text evidence="5">The sequence shown here is derived from an EMBL/GenBank/DDBJ whole genome shotgun (WGS) entry which is preliminary data.</text>
</comment>
<dbReference type="SUPFAM" id="SSF53807">
    <property type="entry name" value="Helical backbone' metal receptor"/>
    <property type="match status" value="1"/>
</dbReference>
<reference evidence="5" key="1">
    <citation type="journal article" date="2020" name="mSystems">
        <title>Genome- and Community-Level Interaction Insights into Carbon Utilization and Element Cycling Functions of Hydrothermarchaeota in Hydrothermal Sediment.</title>
        <authorList>
            <person name="Zhou Z."/>
            <person name="Liu Y."/>
            <person name="Xu W."/>
            <person name="Pan J."/>
            <person name="Luo Z.H."/>
            <person name="Li M."/>
        </authorList>
    </citation>
    <scope>NUCLEOTIDE SEQUENCE [LARGE SCALE GENOMIC DNA]</scope>
    <source>
        <strain evidence="5">HyVt-483</strain>
    </source>
</reference>
<dbReference type="GO" id="GO:0016163">
    <property type="term" value="F:nitrogenase activity"/>
    <property type="evidence" value="ECO:0007669"/>
    <property type="project" value="InterPro"/>
</dbReference>
<dbReference type="InterPro" id="IPR000318">
    <property type="entry name" value="Nase_comp1_CS"/>
</dbReference>
<name>A0A7C3CYX7_9BACT</name>
<gene>
    <name evidence="5" type="ORF">ENJ40_07320</name>
</gene>
<dbReference type="AlphaFoldDB" id="A0A7C3CYX7"/>
<dbReference type="PROSITE" id="PS00699">
    <property type="entry name" value="NITROGENASE_1_1"/>
    <property type="match status" value="1"/>
</dbReference>
<evidence type="ECO:0000256" key="3">
    <source>
        <dbReference type="RuleBase" id="RU004021"/>
    </source>
</evidence>
<protein>
    <submittedName>
        <fullName evidence="5">Nitrogenase</fullName>
    </submittedName>
</protein>
<evidence type="ECO:0000313" key="5">
    <source>
        <dbReference type="EMBL" id="HFC98248.1"/>
    </source>
</evidence>
<dbReference type="Gene3D" id="3.40.50.1980">
    <property type="entry name" value="Nitrogenase molybdenum iron protein domain"/>
    <property type="match status" value="1"/>
</dbReference>
<dbReference type="CDD" id="cd01967">
    <property type="entry name" value="Nitrogenase_MoFe_alpha_like"/>
    <property type="match status" value="1"/>
</dbReference>
<organism evidence="5">
    <name type="scientific">Thermosulfurimonas dismutans</name>
    <dbReference type="NCBI Taxonomy" id="999894"/>
    <lineage>
        <taxon>Bacteria</taxon>
        <taxon>Pseudomonadati</taxon>
        <taxon>Thermodesulfobacteriota</taxon>
        <taxon>Thermodesulfobacteria</taxon>
        <taxon>Thermodesulfobacteriales</taxon>
        <taxon>Thermodesulfobacteriaceae</taxon>
        <taxon>Thermosulfurimonas</taxon>
    </lineage>
</organism>
<evidence type="ECO:0000256" key="2">
    <source>
        <dbReference type="ARBA" id="ARBA00023231"/>
    </source>
</evidence>
<dbReference type="Gene3D" id="3.40.50.12380">
    <property type="entry name" value="Nitrogenase MoFe cofactor biosynthesis protein NifE, C-terminal"/>
    <property type="match status" value="1"/>
</dbReference>
<evidence type="ECO:0000259" key="4">
    <source>
        <dbReference type="Pfam" id="PF00148"/>
    </source>
</evidence>
<dbReference type="PANTHER" id="PTHR42956:SF1">
    <property type="entry name" value="NITROGENASE IRON-MOLYBDENUM COFACTOR BIOSYNTHESIS PROTEIN NIFE"/>
    <property type="match status" value="1"/>
</dbReference>
<dbReference type="PANTHER" id="PTHR42956">
    <property type="entry name" value="NITROGENASE IRON-MOLYBDENUM COFACTOR BIOSYNTHESIS PROTEIN NIFE"/>
    <property type="match status" value="1"/>
</dbReference>
<dbReference type="Pfam" id="PF00148">
    <property type="entry name" value="Oxidored_nitro"/>
    <property type="match status" value="1"/>
</dbReference>
<dbReference type="InterPro" id="IPR049939">
    <property type="entry name" value="NifE-like"/>
</dbReference>
<dbReference type="Proteomes" id="UP000886043">
    <property type="component" value="Unassembled WGS sequence"/>
</dbReference>
<comment type="similarity">
    <text evidence="1 3">Belongs to the NifD/NifK/NifE/NifN family.</text>
</comment>
<accession>A0A7C3CYX7</accession>
<feature type="domain" description="Nitrogenase/oxidoreductase component 1" evidence="4">
    <location>
        <begin position="31"/>
        <end position="413"/>
    </location>
</feature>
<evidence type="ECO:0000256" key="1">
    <source>
        <dbReference type="ARBA" id="ARBA00011002"/>
    </source>
</evidence>
<proteinExistence type="inferred from homology"/>